<name>A0A0D6EPU8_SPOSA</name>
<feature type="compositionally biased region" description="Polar residues" evidence="3">
    <location>
        <begin position="434"/>
        <end position="448"/>
    </location>
</feature>
<feature type="domain" description="Trs120/TRAPPC9 first Ig-like" evidence="6">
    <location>
        <begin position="812"/>
        <end position="1010"/>
    </location>
</feature>
<evidence type="ECO:0000256" key="3">
    <source>
        <dbReference type="SAM" id="MobiDB-lite"/>
    </source>
</evidence>
<sequence length="1500" mass="163849">SARLSLRRLSSALDHTAFIQPARIQILLVPVHPIKRSKFERYAQLIRGFGKIPLADVPPDRRGERAIFSSSPTTPGYLLFDYLTPTTYAPSHPLSFLSELQVNRRIQGIIGILDAAEYTDNSLGTALAGFQNSLQALPKTFATKVYGFDPSEKQLEEGRKFKESEGLVMVPGAGDVSFFLKTLLADFASEVLWEFSNMVRTIRFTLSCSHHTEHGTTQAAQLESRTNIPTPQETSGAASPFSFVPHKASARTSISAYAAPSKSSNASPVPVKPQQPVNLASLGIAPPPQSRTALGQWGGSASGNQEGFMYGSSIASNMAVQPSVAPSPPPGSVLVDQRARKRVAGREKKLMGDMWLLAGRLNDAIASYNEAISLTKAWQDQVWQASALEGLAVALVIQATLPTTSQNSVPIFLQGRPLHSSLTLRNPQRPPSVPQRTDSPAQSQPTDISTFLSSIPDRLSQAVSLYEKMLTPLDLPVDAPPPDPDRAHPLIYSEACLRCAHFLLAVYEARGSMPKALERLVSPSLAASSLTSPTSTVDHARTARLASLAPSNTVPRSSIAQWISNAYSPHLALLSLPIRLRITAEVASLFGRIGYRRKEAFVLRELAALCAEGVAGKGIEVFPVDGALAPSPIPEEPSIRRVDRAAAPDDALLSNGASRKPPIRVAADRTASIVRTMSDSAGNDSIVRIAEKVCEAFGIRVAPQLTVADAKTDRRKSLMQGLTLEIMESGVGTFGWPGLQMGVLKDAIAIAEALPDYQAAIRFTVTALRSLSDTMPPSEQYELSQNIPRIFGAATRRGVPFELEYWGPTQLVMSLEVARLSPNRSPVEHPLQDASTETTAPPAGPRNPFIYDPRKGTKAAKTKPTLVQNEMAEVYVTLQNPFLFELEIQSIDLSTSGVPFAGDPLSTVVPAGSFHTVRLTGTPREPGTLVIRGCNIRLAGCASREFLLPVWDDEEEARRQKAALLDTSRDRVKATGLEAFPSRATEASALPTDKPLDGEVKFLECSVVPEQPLLWMRTTSLTHGALMLYDGEVTTIRISLENTSTSPVDFVNVTFSDSLSASIQAYLAENDLPASDAFELEAESVARPVFSWSGTTATTILPGASHVLEVRGYGTIQLDYGYLDRPVVRSTKTFHTRQLCCDVFMTVHRTVVAHTLEISRLKTLPELISTHGRSASVVNLGKRGAALDKRLEDSLRDVGDGEHCLVSVDVMNVYGKPFEVKIERKEEQNEFYQIRERIEPGATLRILVRLDRITLTAEQLARPIPSLSSERQFVVAKVQRSKEAERLERELFWYREELLQRVQLSWNEVGSLRTGAISLRSLQLDKSMLDVLRGDEVETQLYLVEAGALELKGRGQRLVYSAEPDEFIDVCAQVTNRSRMLYFWNLLLVRRRGLTLPPPFAASPLQLTIRLELRPPESSCASLSALAHLARYVVVEGVSPVTLPLLAPGASHTARISICFLARGRYELSCVVEEVKAAGEARNGGERKVFTAREPIVIKV</sequence>
<evidence type="ECO:0000259" key="5">
    <source>
        <dbReference type="Pfam" id="PF26251"/>
    </source>
</evidence>
<dbReference type="InterPro" id="IPR058565">
    <property type="entry name" value="Ig_TRAPPC9_Trs120_1st"/>
</dbReference>
<feature type="non-terminal residue" evidence="9">
    <location>
        <position position="1"/>
    </location>
</feature>
<dbReference type="Proteomes" id="UP000243876">
    <property type="component" value="Unassembled WGS sequence"/>
</dbReference>
<dbReference type="Pfam" id="PF26282">
    <property type="entry name" value="Ig_TRAPPC9-Trs120_3rd"/>
    <property type="match status" value="1"/>
</dbReference>
<feature type="domain" description="Trs120/TRAPPC9 third Ig-like" evidence="7">
    <location>
        <begin position="1159"/>
        <end position="1333"/>
    </location>
</feature>
<organism evidence="9 10">
    <name type="scientific">Sporidiobolus salmonicolor</name>
    <name type="common">Yeast-like fungus</name>
    <name type="synonym">Sporobolomyces salmonicolor</name>
    <dbReference type="NCBI Taxonomy" id="5005"/>
    <lineage>
        <taxon>Eukaryota</taxon>
        <taxon>Fungi</taxon>
        <taxon>Dikarya</taxon>
        <taxon>Basidiomycota</taxon>
        <taxon>Pucciniomycotina</taxon>
        <taxon>Microbotryomycetes</taxon>
        <taxon>Sporidiobolales</taxon>
        <taxon>Sporidiobolaceae</taxon>
        <taxon>Sporobolomyces</taxon>
    </lineage>
</organism>
<dbReference type="InterPro" id="IPR058568">
    <property type="entry name" value="Ig_TRAPPC9_Trs120_4th"/>
</dbReference>
<dbReference type="Pfam" id="PF26251">
    <property type="entry name" value="TPR_TRAPPC9-Trs120"/>
    <property type="match status" value="1"/>
</dbReference>
<dbReference type="PANTHER" id="PTHR21512:SF5">
    <property type="entry name" value="TRAFFICKING PROTEIN PARTICLE COMPLEX SUBUNIT 9"/>
    <property type="match status" value="1"/>
</dbReference>
<dbReference type="InterPro" id="IPR058563">
    <property type="entry name" value="Trs120_TRAPPC9_N"/>
</dbReference>
<feature type="region of interest" description="Disordered" evidence="3">
    <location>
        <begin position="259"/>
        <end position="299"/>
    </location>
</feature>
<evidence type="ECO:0000259" key="4">
    <source>
        <dbReference type="Pfam" id="PF08626"/>
    </source>
</evidence>
<evidence type="ECO:0000259" key="6">
    <source>
        <dbReference type="Pfam" id="PF26254"/>
    </source>
</evidence>
<evidence type="ECO:0000313" key="9">
    <source>
        <dbReference type="EMBL" id="CEQ41964.1"/>
    </source>
</evidence>
<dbReference type="Pfam" id="PF26283">
    <property type="entry name" value="Ig_TRAPPC9-Trs120_4th"/>
    <property type="match status" value="1"/>
</dbReference>
<protein>
    <submittedName>
        <fullName evidence="9">SPOSA6832_03739-mRNA-1:cds</fullName>
    </submittedName>
</protein>
<keyword evidence="10" id="KW-1185">Reference proteome</keyword>
<evidence type="ECO:0000256" key="1">
    <source>
        <dbReference type="ARBA" id="ARBA00004555"/>
    </source>
</evidence>
<feature type="compositionally biased region" description="Polar residues" evidence="3">
    <location>
        <begin position="216"/>
        <end position="237"/>
    </location>
</feature>
<dbReference type="GO" id="GO:0005802">
    <property type="term" value="C:trans-Golgi network"/>
    <property type="evidence" value="ECO:0007669"/>
    <property type="project" value="TreeGrafter"/>
</dbReference>
<feature type="region of interest" description="Disordered" evidence="3">
    <location>
        <begin position="422"/>
        <end position="448"/>
    </location>
</feature>
<gene>
    <name evidence="9" type="primary">SPOSA6832_03739</name>
</gene>
<dbReference type="InterPro" id="IPR058567">
    <property type="entry name" value="Ig_TRAPPC9_Trs120_3rd"/>
</dbReference>
<dbReference type="InterPro" id="IPR013935">
    <property type="entry name" value="Trs120_TRAPPC9"/>
</dbReference>
<feature type="domain" description="Trs120/TRAPPC9 N-terminal" evidence="4">
    <location>
        <begin position="17"/>
        <end position="403"/>
    </location>
</feature>
<dbReference type="Pfam" id="PF26280">
    <property type="entry name" value="Ig_TRAPPC9-Trs120_2nd"/>
    <property type="match status" value="1"/>
</dbReference>
<evidence type="ECO:0000259" key="7">
    <source>
        <dbReference type="Pfam" id="PF26282"/>
    </source>
</evidence>
<dbReference type="InterPro" id="IPR058564">
    <property type="entry name" value="TPR_TRAPPC9_Trs120"/>
</dbReference>
<dbReference type="EMBL" id="CENE01000019">
    <property type="protein sequence ID" value="CEQ41964.1"/>
    <property type="molecule type" value="Genomic_DNA"/>
</dbReference>
<accession>A0A0D6EPU8</accession>
<proteinExistence type="predicted"/>
<feature type="domain" description="Trs120/TRAPPC9 fourth Ig-like" evidence="8">
    <location>
        <begin position="1406"/>
        <end position="1500"/>
    </location>
</feature>
<evidence type="ECO:0000259" key="8">
    <source>
        <dbReference type="Pfam" id="PF26283"/>
    </source>
</evidence>
<comment type="subcellular location">
    <subcellularLocation>
        <location evidence="1">Golgi apparatus</location>
    </subcellularLocation>
</comment>
<dbReference type="Pfam" id="PF26254">
    <property type="entry name" value="Ig_TRAPPC9-Trs120_1st"/>
    <property type="match status" value="1"/>
</dbReference>
<dbReference type="PANTHER" id="PTHR21512">
    <property type="entry name" value="TRAFFICKING PROTEIN PARTICLE COMPLEX SUBUNIT 9"/>
    <property type="match status" value="1"/>
</dbReference>
<reference evidence="10" key="1">
    <citation type="submission" date="2015-02" db="EMBL/GenBank/DDBJ databases">
        <authorList>
            <person name="Gon?alves P."/>
        </authorList>
    </citation>
    <scope>NUCLEOTIDE SEQUENCE [LARGE SCALE GENOMIC DNA]</scope>
</reference>
<dbReference type="Pfam" id="PF08626">
    <property type="entry name" value="TRAPPC9-Trs120"/>
    <property type="match status" value="1"/>
</dbReference>
<dbReference type="OrthoDB" id="27962at2759"/>
<feature type="region of interest" description="Disordered" evidence="3">
    <location>
        <begin position="824"/>
        <end position="856"/>
    </location>
</feature>
<feature type="region of interest" description="Disordered" evidence="3">
    <location>
        <begin position="216"/>
        <end position="242"/>
    </location>
</feature>
<feature type="non-terminal residue" evidence="9">
    <location>
        <position position="1500"/>
    </location>
</feature>
<feature type="domain" description="Trs120/TRAPPC9 TPR region" evidence="5">
    <location>
        <begin position="454"/>
        <end position="797"/>
    </location>
</feature>
<evidence type="ECO:0000313" key="10">
    <source>
        <dbReference type="Proteomes" id="UP000243876"/>
    </source>
</evidence>
<evidence type="ECO:0000256" key="2">
    <source>
        <dbReference type="ARBA" id="ARBA00023034"/>
    </source>
</evidence>
<keyword evidence="2" id="KW-0333">Golgi apparatus</keyword>